<dbReference type="OrthoDB" id="9791262at2"/>
<dbReference type="Pfam" id="PF05721">
    <property type="entry name" value="PhyH"/>
    <property type="match status" value="1"/>
</dbReference>
<dbReference type="RefSeq" id="WP_120515383.1">
    <property type="nucleotide sequence ID" value="NZ_QXZY01000003.1"/>
</dbReference>
<keyword evidence="2" id="KW-0560">Oxidoreductase</keyword>
<gene>
    <name evidence="2" type="ORF">EG028_04660</name>
</gene>
<comment type="caution">
    <text evidence="2">The sequence shown here is derived from an EMBL/GenBank/DDBJ whole genome shotgun (WGS) entry which is preliminary data.</text>
</comment>
<dbReference type="GO" id="GO:0016706">
    <property type="term" value="F:2-oxoglutarate-dependent dioxygenase activity"/>
    <property type="evidence" value="ECO:0007669"/>
    <property type="project" value="UniProtKB-ARBA"/>
</dbReference>
<accession>A0A3N4MF66</accession>
<dbReference type="Gene3D" id="2.60.120.620">
    <property type="entry name" value="q2cbj1_9rhob like domain"/>
    <property type="match status" value="1"/>
</dbReference>
<dbReference type="PANTHER" id="PTHR20883:SF48">
    <property type="entry name" value="ECTOINE DIOXYGENASE"/>
    <property type="match status" value="1"/>
</dbReference>
<sequence>MKAIEDLAGKGYTVLLEVFSIEAVQQMVDIIRLANRQGAAFRQTADLFAIRRVMAEIPALQQLVLTPALLDWVKTLGGKEHFLVKSIYFDKPGASNWFVAWHQDLTISVDRKHAVPHFGPWTVKQEQFAVQPPVEILENMITFRIHLDDTDENNGALKVIPGSHLKQVHRADTINRDEETICAVPAGSIMVMKPLLMHASGRTTNHRNRRVLHLEFSSMALPEPLQWAEYLPLNN</sequence>
<dbReference type="EMBL" id="RMBX01000002">
    <property type="protein sequence ID" value="RPD42471.1"/>
    <property type="molecule type" value="Genomic_DNA"/>
</dbReference>
<protein>
    <submittedName>
        <fullName evidence="2">Phytanoyl-CoA dioxygenase</fullName>
    </submittedName>
</protein>
<dbReference type="PANTHER" id="PTHR20883">
    <property type="entry name" value="PHYTANOYL-COA DIOXYGENASE DOMAIN CONTAINING 1"/>
    <property type="match status" value="1"/>
</dbReference>
<evidence type="ECO:0000256" key="1">
    <source>
        <dbReference type="ARBA" id="ARBA00001954"/>
    </source>
</evidence>
<organism evidence="2 3">
    <name type="scientific">Chitinophaga barathri</name>
    <dbReference type="NCBI Taxonomy" id="1647451"/>
    <lineage>
        <taxon>Bacteria</taxon>
        <taxon>Pseudomonadati</taxon>
        <taxon>Bacteroidota</taxon>
        <taxon>Chitinophagia</taxon>
        <taxon>Chitinophagales</taxon>
        <taxon>Chitinophagaceae</taxon>
        <taxon>Chitinophaga</taxon>
    </lineage>
</organism>
<keyword evidence="3" id="KW-1185">Reference proteome</keyword>
<dbReference type="Proteomes" id="UP000279089">
    <property type="component" value="Unassembled WGS sequence"/>
</dbReference>
<dbReference type="AlphaFoldDB" id="A0A3N4MF66"/>
<comment type="cofactor">
    <cofactor evidence="1">
        <name>Fe(2+)</name>
        <dbReference type="ChEBI" id="CHEBI:29033"/>
    </cofactor>
</comment>
<name>A0A3N4MF66_9BACT</name>
<evidence type="ECO:0000313" key="3">
    <source>
        <dbReference type="Proteomes" id="UP000279089"/>
    </source>
</evidence>
<dbReference type="GO" id="GO:0005506">
    <property type="term" value="F:iron ion binding"/>
    <property type="evidence" value="ECO:0007669"/>
    <property type="project" value="UniProtKB-ARBA"/>
</dbReference>
<evidence type="ECO:0000313" key="2">
    <source>
        <dbReference type="EMBL" id="RPD42471.1"/>
    </source>
</evidence>
<reference evidence="3" key="1">
    <citation type="submission" date="2018-11" db="EMBL/GenBank/DDBJ databases">
        <title>Chitinophaga lutea sp.nov., isolate from arsenic contaminated soil.</title>
        <authorList>
            <person name="Zong Y."/>
        </authorList>
    </citation>
    <scope>NUCLEOTIDE SEQUENCE [LARGE SCALE GENOMIC DNA]</scope>
    <source>
        <strain evidence="3">YLT18</strain>
    </source>
</reference>
<dbReference type="InterPro" id="IPR008775">
    <property type="entry name" value="Phytyl_CoA_dOase-like"/>
</dbReference>
<dbReference type="SUPFAM" id="SSF51197">
    <property type="entry name" value="Clavaminate synthase-like"/>
    <property type="match status" value="1"/>
</dbReference>
<proteinExistence type="predicted"/>
<keyword evidence="2" id="KW-0223">Dioxygenase</keyword>